<evidence type="ECO:0000259" key="4">
    <source>
        <dbReference type="PROSITE" id="PS51930"/>
    </source>
</evidence>
<dbReference type="Pfam" id="PF00936">
    <property type="entry name" value="BMC"/>
    <property type="match status" value="1"/>
</dbReference>
<dbReference type="InterPro" id="IPR000249">
    <property type="entry name" value="BMC_dom"/>
</dbReference>
<accession>F6BKF6</accession>
<evidence type="ECO:0000256" key="3">
    <source>
        <dbReference type="PROSITE-ProRule" id="PRU01278"/>
    </source>
</evidence>
<dbReference type="HOGENOM" id="CLU_175373_0_0_9"/>
<dbReference type="SUPFAM" id="SSF143414">
    <property type="entry name" value="CcmK-like"/>
    <property type="match status" value="1"/>
</dbReference>
<keyword evidence="6" id="KW-1185">Reference proteome</keyword>
<protein>
    <submittedName>
        <fullName evidence="5">Microcompartments protein</fullName>
    </submittedName>
</protein>
<dbReference type="eggNOG" id="COG4577">
    <property type="taxonomic scope" value="Bacteria"/>
</dbReference>
<proteinExistence type="inferred from homology"/>
<dbReference type="InterPro" id="IPR037233">
    <property type="entry name" value="CcmK-like_sf"/>
</dbReference>
<dbReference type="EMBL" id="CP002739">
    <property type="protein sequence ID" value="AEF18103.1"/>
    <property type="molecule type" value="Genomic_DNA"/>
</dbReference>
<keyword evidence="2" id="KW-1283">Bacterial microcompartment</keyword>
<sequence>MQAVGLIEVYGLVAAFVAADAACKKANVVIESFDNNKPLNAEALPVPLIIVVKLRGDLENVKIAVDAAVDAANKISGVVSTDIIAKPEEDTEKLLKLNCLK</sequence>
<reference evidence="5" key="1">
    <citation type="submission" date="2011-05" db="EMBL/GenBank/DDBJ databases">
        <title>Complete sequence of Thermoanaerobacterium xylanolyticum LX-11.</title>
        <authorList>
            <consortium name="US DOE Joint Genome Institute"/>
            <person name="Lucas S."/>
            <person name="Han J."/>
            <person name="Lapidus A."/>
            <person name="Cheng J.-F."/>
            <person name="Goodwin L."/>
            <person name="Pitluck S."/>
            <person name="Peters L."/>
            <person name="Mikhailova N."/>
            <person name="Lu M."/>
            <person name="Han C."/>
            <person name="Tapia R."/>
            <person name="Land M."/>
            <person name="Hauser L."/>
            <person name="Kyrpides N."/>
            <person name="Ivanova N."/>
            <person name="Pagani I."/>
            <person name="Hemme C."/>
            <person name="Woyke T."/>
        </authorList>
    </citation>
    <scope>NUCLEOTIDE SEQUENCE</scope>
    <source>
        <strain evidence="5">LX-11</strain>
    </source>
</reference>
<feature type="domain" description="BMC" evidence="4">
    <location>
        <begin position="3"/>
        <end position="96"/>
    </location>
</feature>
<dbReference type="PANTHER" id="PTHR33941:SF11">
    <property type="entry name" value="BACTERIAL MICROCOMPARTMENT SHELL PROTEIN PDUJ"/>
    <property type="match status" value="1"/>
</dbReference>
<dbReference type="KEGG" id="txy:Thexy_2093"/>
<dbReference type="STRING" id="858215.Thexy_2093"/>
<name>F6BKF6_THEXL</name>
<evidence type="ECO:0000256" key="1">
    <source>
        <dbReference type="ARBA" id="ARBA00024322"/>
    </source>
</evidence>
<evidence type="ECO:0000256" key="2">
    <source>
        <dbReference type="ARBA" id="ARBA00024446"/>
    </source>
</evidence>
<dbReference type="InterPro" id="IPR044872">
    <property type="entry name" value="CcmK/CsoS1_BMC"/>
</dbReference>
<evidence type="ECO:0000313" key="6">
    <source>
        <dbReference type="Proteomes" id="UP000007239"/>
    </source>
</evidence>
<dbReference type="GO" id="GO:0031469">
    <property type="term" value="C:bacterial microcompartment"/>
    <property type="evidence" value="ECO:0007669"/>
    <property type="project" value="UniProtKB-SubCell"/>
</dbReference>
<gene>
    <name evidence="5" type="ordered locus">Thexy_2093</name>
</gene>
<dbReference type="PROSITE" id="PS51930">
    <property type="entry name" value="BMC_2"/>
    <property type="match status" value="1"/>
</dbReference>
<comment type="similarity">
    <text evidence="3">Belongs to the bacterial microcompartments protein family.</text>
</comment>
<dbReference type="PANTHER" id="PTHR33941">
    <property type="entry name" value="PROPANEDIOL UTILIZATION PROTEIN PDUA"/>
    <property type="match status" value="1"/>
</dbReference>
<dbReference type="Gene3D" id="3.30.70.1710">
    <property type="match status" value="1"/>
</dbReference>
<dbReference type="InterPro" id="IPR050575">
    <property type="entry name" value="BMC_shell"/>
</dbReference>
<dbReference type="Proteomes" id="UP000007239">
    <property type="component" value="Chromosome"/>
</dbReference>
<evidence type="ECO:0000313" key="5">
    <source>
        <dbReference type="EMBL" id="AEF18103.1"/>
    </source>
</evidence>
<dbReference type="SMART" id="SM00877">
    <property type="entry name" value="BMC"/>
    <property type="match status" value="1"/>
</dbReference>
<organism evidence="5 6">
    <name type="scientific">Thermoanaerobacterium xylanolyticum (strain ATCC 49914 / DSM 7097 / LX-11)</name>
    <dbReference type="NCBI Taxonomy" id="858215"/>
    <lineage>
        <taxon>Bacteria</taxon>
        <taxon>Bacillati</taxon>
        <taxon>Bacillota</taxon>
        <taxon>Clostridia</taxon>
        <taxon>Thermoanaerobacterales</taxon>
        <taxon>Thermoanaerobacteraceae</taxon>
        <taxon>Thermoanaerobacterium</taxon>
    </lineage>
</organism>
<comment type="subcellular location">
    <subcellularLocation>
        <location evidence="1">Bacterial microcompartment</location>
    </subcellularLocation>
</comment>
<dbReference type="AlphaFoldDB" id="F6BKF6"/>